<proteinExistence type="predicted"/>
<feature type="transmembrane region" description="Helical" evidence="5">
    <location>
        <begin position="286"/>
        <end position="307"/>
    </location>
</feature>
<feature type="domain" description="Wntless-like transmembrane" evidence="6">
    <location>
        <begin position="178"/>
        <end position="419"/>
    </location>
</feature>
<evidence type="ECO:0000256" key="5">
    <source>
        <dbReference type="SAM" id="Phobius"/>
    </source>
</evidence>
<dbReference type="PANTHER" id="PTHR31918:SF1">
    <property type="entry name" value="TRANSMEMBRANE PROTEIN 181"/>
    <property type="match status" value="1"/>
</dbReference>
<dbReference type="Pfam" id="PF06664">
    <property type="entry name" value="WLS-like_TM"/>
    <property type="match status" value="1"/>
</dbReference>
<dbReference type="InterPro" id="IPR054077">
    <property type="entry name" value="TMEM181_GOLD"/>
</dbReference>
<evidence type="ECO:0000259" key="6">
    <source>
        <dbReference type="Pfam" id="PF06664"/>
    </source>
</evidence>
<name>A0A2P6NQR9_9EUKA</name>
<feature type="transmembrane region" description="Helical" evidence="5">
    <location>
        <begin position="6"/>
        <end position="26"/>
    </location>
</feature>
<feature type="transmembrane region" description="Helical" evidence="5">
    <location>
        <begin position="327"/>
        <end position="347"/>
    </location>
</feature>
<dbReference type="InParanoid" id="A0A2P6NQR9"/>
<evidence type="ECO:0000256" key="2">
    <source>
        <dbReference type="ARBA" id="ARBA00022692"/>
    </source>
</evidence>
<comment type="caution">
    <text evidence="8">The sequence shown here is derived from an EMBL/GenBank/DDBJ whole genome shotgun (WGS) entry which is preliminary data.</text>
</comment>
<dbReference type="GO" id="GO:0016020">
    <property type="term" value="C:membrane"/>
    <property type="evidence" value="ECO:0007669"/>
    <property type="project" value="UniProtKB-SubCell"/>
</dbReference>
<feature type="transmembrane region" description="Helical" evidence="5">
    <location>
        <begin position="186"/>
        <end position="206"/>
    </location>
</feature>
<dbReference type="STRING" id="1890364.A0A2P6NQR9"/>
<evidence type="ECO:0000313" key="9">
    <source>
        <dbReference type="Proteomes" id="UP000241769"/>
    </source>
</evidence>
<organism evidence="8 9">
    <name type="scientific">Planoprotostelium fungivorum</name>
    <dbReference type="NCBI Taxonomy" id="1890364"/>
    <lineage>
        <taxon>Eukaryota</taxon>
        <taxon>Amoebozoa</taxon>
        <taxon>Evosea</taxon>
        <taxon>Variosea</taxon>
        <taxon>Cavosteliida</taxon>
        <taxon>Cavosteliaceae</taxon>
        <taxon>Planoprotostelium</taxon>
    </lineage>
</organism>
<feature type="transmembrane region" description="Helical" evidence="5">
    <location>
        <begin position="368"/>
        <end position="392"/>
    </location>
</feature>
<dbReference type="PANTHER" id="PTHR31918">
    <property type="entry name" value="TRANSMEMBRANE PROTEIN 181"/>
    <property type="match status" value="1"/>
</dbReference>
<keyword evidence="4 5" id="KW-0472">Membrane</keyword>
<keyword evidence="9" id="KW-1185">Reference proteome</keyword>
<dbReference type="InterPro" id="IPR040416">
    <property type="entry name" value="TMEM181"/>
</dbReference>
<dbReference type="AlphaFoldDB" id="A0A2P6NQR9"/>
<evidence type="ECO:0000256" key="3">
    <source>
        <dbReference type="ARBA" id="ARBA00022989"/>
    </source>
</evidence>
<reference evidence="8 9" key="1">
    <citation type="journal article" date="2018" name="Genome Biol. Evol.">
        <title>Multiple Roots of Fruiting Body Formation in Amoebozoa.</title>
        <authorList>
            <person name="Hillmann F."/>
            <person name="Forbes G."/>
            <person name="Novohradska S."/>
            <person name="Ferling I."/>
            <person name="Riege K."/>
            <person name="Groth M."/>
            <person name="Westermann M."/>
            <person name="Marz M."/>
            <person name="Spaller T."/>
            <person name="Winckler T."/>
            <person name="Schaap P."/>
            <person name="Glockner G."/>
        </authorList>
    </citation>
    <scope>NUCLEOTIDE SEQUENCE [LARGE SCALE GENOMIC DNA]</scope>
    <source>
        <strain evidence="8 9">Jena</strain>
    </source>
</reference>
<feature type="domain" description="TMEM181 GOLD" evidence="7">
    <location>
        <begin position="72"/>
        <end position="174"/>
    </location>
</feature>
<dbReference type="EMBL" id="MDYQ01000033">
    <property type="protein sequence ID" value="PRP86305.1"/>
    <property type="molecule type" value="Genomic_DNA"/>
</dbReference>
<sequence length="446" mass="50574">MPPLGYALTFIIFFVFLLIAIIVGALGPNVYNSIDLNAWGAACRGKDFFDELDCEGVDMSDSSAVWTGVVSNLDRLNQELSLYARLTNGRYQDAGLTKTITISLTVSGKNNGDTNWTTIVNADTHERTVVCSEGSYICEPLGLATMVFIGFSQYEFNVTMLTPTPNLRDVYFSFSFVNRDYTLFELWFRYVFLFFTVGAVIAYSVMLRRHNWDSWTLEQKWALVLLYALMGYNNPIYPIEILVPGSAPVFINRLLYATFLVLIFLFWLIIFDGVRQETSDQSFVTFYLPKVILLGIFWICGIAVFVWNHFHLSENPAFTTTQDLYGFKAFLGIEIVIMIIYTLWMVIVVARSVSDAQILPYLSARIRFFLGFTISIIIALIIAIVFGFAFSQNNAAEFLVYIALLNLYIYVLAFVYLPNSPPDHSDSDASSADRIGMVRLEEDDNI</sequence>
<comment type="subcellular location">
    <subcellularLocation>
        <location evidence="1">Membrane</location>
        <topology evidence="1">Multi-pass membrane protein</topology>
    </subcellularLocation>
</comment>
<evidence type="ECO:0000256" key="1">
    <source>
        <dbReference type="ARBA" id="ARBA00004141"/>
    </source>
</evidence>
<dbReference type="Pfam" id="PF21885">
    <property type="entry name" value="TMEM181_GOLD"/>
    <property type="match status" value="1"/>
</dbReference>
<dbReference type="Proteomes" id="UP000241769">
    <property type="component" value="Unassembled WGS sequence"/>
</dbReference>
<accession>A0A2P6NQR9</accession>
<dbReference type="InterPro" id="IPR047843">
    <property type="entry name" value="WLS-like_TM"/>
</dbReference>
<evidence type="ECO:0000256" key="4">
    <source>
        <dbReference type="ARBA" id="ARBA00023136"/>
    </source>
</evidence>
<keyword evidence="2 5" id="KW-0812">Transmembrane</keyword>
<feature type="transmembrane region" description="Helical" evidence="5">
    <location>
        <begin position="254"/>
        <end position="274"/>
    </location>
</feature>
<dbReference type="GO" id="GO:0015643">
    <property type="term" value="F:toxic substance binding"/>
    <property type="evidence" value="ECO:0007669"/>
    <property type="project" value="InterPro"/>
</dbReference>
<feature type="transmembrane region" description="Helical" evidence="5">
    <location>
        <begin position="398"/>
        <end position="417"/>
    </location>
</feature>
<evidence type="ECO:0000259" key="7">
    <source>
        <dbReference type="Pfam" id="PF21885"/>
    </source>
</evidence>
<gene>
    <name evidence="8" type="ORF">PROFUN_05446</name>
</gene>
<protein>
    <submittedName>
        <fullName evidence="8">Transmembrane protein</fullName>
    </submittedName>
</protein>
<dbReference type="OrthoDB" id="28186at2759"/>
<keyword evidence="3 5" id="KW-1133">Transmembrane helix</keyword>
<evidence type="ECO:0000313" key="8">
    <source>
        <dbReference type="EMBL" id="PRP86305.1"/>
    </source>
</evidence>